<evidence type="ECO:0000259" key="1">
    <source>
        <dbReference type="Pfam" id="PF22970"/>
    </source>
</evidence>
<proteinExistence type="predicted"/>
<sequence>MMDEEYGGVSQSELNCITFKESSSDLTEIERHCEVDNFASHHGYSNKLEFSACKKHFQPIEKKAKKRKGKMVQAFLRTEKTKVKEHLISIGWRIEYRRDNVIRFRYISPQESYRIFISGENS</sequence>
<dbReference type="Proteomes" id="UP000639772">
    <property type="component" value="Chromosome 6"/>
</dbReference>
<dbReference type="Pfam" id="PF22970">
    <property type="entry name" value="DUF7028"/>
    <property type="match status" value="1"/>
</dbReference>
<evidence type="ECO:0000313" key="3">
    <source>
        <dbReference type="Proteomes" id="UP000639772"/>
    </source>
</evidence>
<organism evidence="2 3">
    <name type="scientific">Vanilla planifolia</name>
    <name type="common">Vanilla</name>
    <dbReference type="NCBI Taxonomy" id="51239"/>
    <lineage>
        <taxon>Eukaryota</taxon>
        <taxon>Viridiplantae</taxon>
        <taxon>Streptophyta</taxon>
        <taxon>Embryophyta</taxon>
        <taxon>Tracheophyta</taxon>
        <taxon>Spermatophyta</taxon>
        <taxon>Magnoliopsida</taxon>
        <taxon>Liliopsida</taxon>
        <taxon>Asparagales</taxon>
        <taxon>Orchidaceae</taxon>
        <taxon>Vanilloideae</taxon>
        <taxon>Vanilleae</taxon>
        <taxon>Vanilla</taxon>
    </lineage>
</organism>
<dbReference type="InterPro" id="IPR054292">
    <property type="entry name" value="DUF7028"/>
</dbReference>
<protein>
    <recommendedName>
        <fullName evidence="1">DUF7028 domain-containing protein</fullName>
    </recommendedName>
</protein>
<dbReference type="AlphaFoldDB" id="A0A835QSB7"/>
<name>A0A835QSB7_VANPL</name>
<gene>
    <name evidence="2" type="ORF">HPP92_013435</name>
</gene>
<evidence type="ECO:0000313" key="2">
    <source>
        <dbReference type="EMBL" id="KAG0478716.1"/>
    </source>
</evidence>
<dbReference type="EMBL" id="JADCNM010000006">
    <property type="protein sequence ID" value="KAG0478716.1"/>
    <property type="molecule type" value="Genomic_DNA"/>
</dbReference>
<reference evidence="2 3" key="1">
    <citation type="journal article" date="2020" name="Nat. Food">
        <title>A phased Vanilla planifolia genome enables genetic improvement of flavour and production.</title>
        <authorList>
            <person name="Hasing T."/>
            <person name="Tang H."/>
            <person name="Brym M."/>
            <person name="Khazi F."/>
            <person name="Huang T."/>
            <person name="Chambers A.H."/>
        </authorList>
    </citation>
    <scope>NUCLEOTIDE SEQUENCE [LARGE SCALE GENOMIC DNA]</scope>
    <source>
        <tissue evidence="2">Leaf</tissue>
    </source>
</reference>
<comment type="caution">
    <text evidence="2">The sequence shown here is derived from an EMBL/GenBank/DDBJ whole genome shotgun (WGS) entry which is preliminary data.</text>
</comment>
<feature type="domain" description="DUF7028" evidence="1">
    <location>
        <begin position="76"/>
        <end position="111"/>
    </location>
</feature>
<accession>A0A835QSB7</accession>